<dbReference type="Proteomes" id="UP000477911">
    <property type="component" value="Unassembled WGS sequence"/>
</dbReference>
<evidence type="ECO:0000256" key="1">
    <source>
        <dbReference type="SAM" id="SignalP"/>
    </source>
</evidence>
<comment type="caution">
    <text evidence="2">The sequence shown here is derived from an EMBL/GenBank/DDBJ whole genome shotgun (WGS) entry which is preliminary data.</text>
</comment>
<dbReference type="InterPro" id="IPR006311">
    <property type="entry name" value="TAT_signal"/>
</dbReference>
<feature type="signal peptide" evidence="1">
    <location>
        <begin position="1"/>
        <end position="24"/>
    </location>
</feature>
<dbReference type="EMBL" id="WUMU01000017">
    <property type="protein sequence ID" value="MXN19279.1"/>
    <property type="molecule type" value="Genomic_DNA"/>
</dbReference>
<protein>
    <submittedName>
        <fullName evidence="2">DUF1513 domain-containing protein</fullName>
    </submittedName>
</protein>
<accession>A0A6L7G5U2</accession>
<feature type="chain" id="PRO_5026735436" evidence="1">
    <location>
        <begin position="25"/>
        <end position="358"/>
    </location>
</feature>
<dbReference type="AlphaFoldDB" id="A0A6L7G5U2"/>
<dbReference type="InterPro" id="IPR008311">
    <property type="entry name" value="UCP028101"/>
</dbReference>
<keyword evidence="3" id="KW-1185">Reference proteome</keyword>
<sequence>MTTSRRAFMASLAASLAVPRLSWADAGSPAYLAAAREPDGGYALFGLSATGQDLFRVPLPGRGHAGAAHPDRPEAVAFARRPGTFGLVIDCVSGQVDKVLQSPPGRHFMGHGTFLAGGDILVTPENEYETPSGVLGLWSRRQGYRRIGEIPTHGIGPHEVLQISENVLVVANGGIRTHPAQGRDKLNLPTMRPSLAYVDLDGRLLDQVVLAPELHHNSIRHLSLGQGGQVAFAMQWEGDVMESVPLLGLHRLGQGAPLLAQADLAEQLAMKGYAGSVAFSGDGRRVAITSPRGGRLHVFDAAGGFLESHRRGDICGLARAPGGFFATDGQGGVWQAGRGGFVPQAGADRNWDNHVVAL</sequence>
<organism evidence="2 3">
    <name type="scientific">Pseudooceanicola albus</name>
    <dbReference type="NCBI Taxonomy" id="2692189"/>
    <lineage>
        <taxon>Bacteria</taxon>
        <taxon>Pseudomonadati</taxon>
        <taxon>Pseudomonadota</taxon>
        <taxon>Alphaproteobacteria</taxon>
        <taxon>Rhodobacterales</taxon>
        <taxon>Paracoccaceae</taxon>
        <taxon>Pseudooceanicola</taxon>
    </lineage>
</organism>
<dbReference type="SUPFAM" id="SSF50969">
    <property type="entry name" value="YVTN repeat-like/Quinoprotein amine dehydrogenase"/>
    <property type="match status" value="1"/>
</dbReference>
<evidence type="ECO:0000313" key="3">
    <source>
        <dbReference type="Proteomes" id="UP000477911"/>
    </source>
</evidence>
<name>A0A6L7G5U2_9RHOB</name>
<gene>
    <name evidence="2" type="ORF">GR170_15695</name>
</gene>
<keyword evidence="1" id="KW-0732">Signal</keyword>
<dbReference type="PROSITE" id="PS51318">
    <property type="entry name" value="TAT"/>
    <property type="match status" value="1"/>
</dbReference>
<dbReference type="Pfam" id="PF07433">
    <property type="entry name" value="DUF1513"/>
    <property type="match status" value="1"/>
</dbReference>
<evidence type="ECO:0000313" key="2">
    <source>
        <dbReference type="EMBL" id="MXN19279.1"/>
    </source>
</evidence>
<reference evidence="2 3" key="1">
    <citation type="submission" date="2019-12" db="EMBL/GenBank/DDBJ databases">
        <authorList>
            <person name="Li M."/>
        </authorList>
    </citation>
    <scope>NUCLEOTIDE SEQUENCE [LARGE SCALE GENOMIC DNA]</scope>
    <source>
        <strain evidence="2 3">GBMRC 2024</strain>
    </source>
</reference>
<dbReference type="PIRSF" id="PIRSF028101">
    <property type="entry name" value="UCP028101"/>
    <property type="match status" value="1"/>
</dbReference>
<proteinExistence type="predicted"/>
<dbReference type="RefSeq" id="WP_160895397.1">
    <property type="nucleotide sequence ID" value="NZ_WUMU01000017.1"/>
</dbReference>
<dbReference type="InterPro" id="IPR011044">
    <property type="entry name" value="Quino_amine_DH_bsu"/>
</dbReference>